<keyword evidence="2 7" id="KW-0813">Transport</keyword>
<keyword evidence="10" id="KW-1185">Reference proteome</keyword>
<evidence type="ECO:0000256" key="1">
    <source>
        <dbReference type="ARBA" id="ARBA00004651"/>
    </source>
</evidence>
<evidence type="ECO:0000256" key="7">
    <source>
        <dbReference type="RuleBase" id="RU363032"/>
    </source>
</evidence>
<evidence type="ECO:0000256" key="4">
    <source>
        <dbReference type="ARBA" id="ARBA00022692"/>
    </source>
</evidence>
<feature type="transmembrane region" description="Helical" evidence="7">
    <location>
        <begin position="268"/>
        <end position="288"/>
    </location>
</feature>
<proteinExistence type="inferred from homology"/>
<dbReference type="PANTHER" id="PTHR30193:SF37">
    <property type="entry name" value="INNER MEMBRANE ABC TRANSPORTER PERMEASE PROTEIN YCJO"/>
    <property type="match status" value="1"/>
</dbReference>
<dbReference type="Pfam" id="PF00528">
    <property type="entry name" value="BPD_transp_1"/>
    <property type="match status" value="1"/>
</dbReference>
<evidence type="ECO:0000259" key="8">
    <source>
        <dbReference type="PROSITE" id="PS50928"/>
    </source>
</evidence>
<dbReference type="InterPro" id="IPR035906">
    <property type="entry name" value="MetI-like_sf"/>
</dbReference>
<dbReference type="PANTHER" id="PTHR30193">
    <property type="entry name" value="ABC TRANSPORTER PERMEASE PROTEIN"/>
    <property type="match status" value="1"/>
</dbReference>
<sequence length="297" mass="33487">MIDKSPRRVGTRGAASGWLFAAPHLALFAAFVLGPLLFGLGLSLFRWDILTTRPAQFVGAANYQEALKDEYVTKALWATVRFVLMAVPSTIFLALLLAVGLSQVSERRRAFWRALCYLPHLLTVSVVGLLWRWFYNTEFGLFNAYLVPLGLPKIAWLSDVNWAMPAIVIMTLWWTLGGPMLVFLAAIQNIPTSYNEAAAIDGATEPQIFWRVTLPLLRPVLLFSMVMNVVGSFQVFGQVFMITRGGPELSTRTLVQYIYDTAFNNYRMGYAAAISWLLFLVIAVFSILQFRLMREKK</sequence>
<dbReference type="AlphaFoldDB" id="A0A7W9W5C2"/>
<evidence type="ECO:0000256" key="2">
    <source>
        <dbReference type="ARBA" id="ARBA00022448"/>
    </source>
</evidence>
<gene>
    <name evidence="9" type="ORF">HNQ39_000169</name>
</gene>
<feature type="transmembrane region" description="Helical" evidence="7">
    <location>
        <begin position="21"/>
        <end position="45"/>
    </location>
</feature>
<evidence type="ECO:0000313" key="10">
    <source>
        <dbReference type="Proteomes" id="UP000520814"/>
    </source>
</evidence>
<dbReference type="RefSeq" id="WP_184191972.1">
    <property type="nucleotide sequence ID" value="NZ_JACHGW010000001.1"/>
</dbReference>
<feature type="domain" description="ABC transmembrane type-1" evidence="8">
    <location>
        <begin position="76"/>
        <end position="289"/>
    </location>
</feature>
<feature type="transmembrane region" description="Helical" evidence="7">
    <location>
        <begin position="82"/>
        <end position="102"/>
    </location>
</feature>
<comment type="similarity">
    <text evidence="7">Belongs to the binding-protein-dependent transport system permease family.</text>
</comment>
<name>A0A7W9W5C2_ARMRO</name>
<keyword evidence="4 7" id="KW-0812">Transmembrane</keyword>
<dbReference type="Gene3D" id="1.10.3720.10">
    <property type="entry name" value="MetI-like"/>
    <property type="match status" value="1"/>
</dbReference>
<dbReference type="EMBL" id="JACHGW010000001">
    <property type="protein sequence ID" value="MBB6048407.1"/>
    <property type="molecule type" value="Genomic_DNA"/>
</dbReference>
<accession>A0A7W9W5C2</accession>
<dbReference type="CDD" id="cd06261">
    <property type="entry name" value="TM_PBP2"/>
    <property type="match status" value="1"/>
</dbReference>
<protein>
    <submittedName>
        <fullName evidence="9">Multiple sugar transport system permease protein</fullName>
    </submittedName>
</protein>
<evidence type="ECO:0000313" key="9">
    <source>
        <dbReference type="EMBL" id="MBB6048407.1"/>
    </source>
</evidence>
<dbReference type="GO" id="GO:0005886">
    <property type="term" value="C:plasma membrane"/>
    <property type="evidence" value="ECO:0007669"/>
    <property type="project" value="UniProtKB-SubCell"/>
</dbReference>
<keyword evidence="6 7" id="KW-0472">Membrane</keyword>
<evidence type="ECO:0000256" key="6">
    <source>
        <dbReference type="ARBA" id="ARBA00023136"/>
    </source>
</evidence>
<keyword evidence="9" id="KW-0762">Sugar transport</keyword>
<organism evidence="9 10">
    <name type="scientific">Armatimonas rosea</name>
    <dbReference type="NCBI Taxonomy" id="685828"/>
    <lineage>
        <taxon>Bacteria</taxon>
        <taxon>Bacillati</taxon>
        <taxon>Armatimonadota</taxon>
        <taxon>Armatimonadia</taxon>
        <taxon>Armatimonadales</taxon>
        <taxon>Armatimonadaceae</taxon>
        <taxon>Armatimonas</taxon>
    </lineage>
</organism>
<comment type="caution">
    <text evidence="9">The sequence shown here is derived from an EMBL/GenBank/DDBJ whole genome shotgun (WGS) entry which is preliminary data.</text>
</comment>
<comment type="subcellular location">
    <subcellularLocation>
        <location evidence="1 7">Cell membrane</location>
        <topology evidence="1 7">Multi-pass membrane protein</topology>
    </subcellularLocation>
</comment>
<feature type="transmembrane region" description="Helical" evidence="7">
    <location>
        <begin position="220"/>
        <end position="242"/>
    </location>
</feature>
<dbReference type="PROSITE" id="PS50928">
    <property type="entry name" value="ABC_TM1"/>
    <property type="match status" value="1"/>
</dbReference>
<dbReference type="InterPro" id="IPR051393">
    <property type="entry name" value="ABC_transporter_permease"/>
</dbReference>
<feature type="transmembrane region" description="Helical" evidence="7">
    <location>
        <begin position="162"/>
        <end position="187"/>
    </location>
</feature>
<feature type="transmembrane region" description="Helical" evidence="7">
    <location>
        <begin position="114"/>
        <end position="134"/>
    </location>
</feature>
<dbReference type="GO" id="GO:0055085">
    <property type="term" value="P:transmembrane transport"/>
    <property type="evidence" value="ECO:0007669"/>
    <property type="project" value="InterPro"/>
</dbReference>
<dbReference type="InterPro" id="IPR000515">
    <property type="entry name" value="MetI-like"/>
</dbReference>
<reference evidence="9 10" key="1">
    <citation type="submission" date="2020-08" db="EMBL/GenBank/DDBJ databases">
        <title>Genomic Encyclopedia of Type Strains, Phase IV (KMG-IV): sequencing the most valuable type-strain genomes for metagenomic binning, comparative biology and taxonomic classification.</title>
        <authorList>
            <person name="Goeker M."/>
        </authorList>
    </citation>
    <scope>NUCLEOTIDE SEQUENCE [LARGE SCALE GENOMIC DNA]</scope>
    <source>
        <strain evidence="9 10">DSM 23562</strain>
    </source>
</reference>
<dbReference type="SUPFAM" id="SSF161098">
    <property type="entry name" value="MetI-like"/>
    <property type="match status" value="1"/>
</dbReference>
<keyword evidence="3" id="KW-1003">Cell membrane</keyword>
<evidence type="ECO:0000256" key="5">
    <source>
        <dbReference type="ARBA" id="ARBA00022989"/>
    </source>
</evidence>
<evidence type="ECO:0000256" key="3">
    <source>
        <dbReference type="ARBA" id="ARBA00022475"/>
    </source>
</evidence>
<dbReference type="Proteomes" id="UP000520814">
    <property type="component" value="Unassembled WGS sequence"/>
</dbReference>
<keyword evidence="5 7" id="KW-1133">Transmembrane helix</keyword>